<name>A0ACC2SVL4_9FUNG</name>
<dbReference type="EC" id="2.6.1.42" evidence="1"/>
<evidence type="ECO:0000313" key="1">
    <source>
        <dbReference type="EMBL" id="KAJ9066427.1"/>
    </source>
</evidence>
<gene>
    <name evidence="1" type="primary">BAT2_3</name>
    <name evidence="1" type="ORF">DSO57_1009671</name>
</gene>
<reference evidence="1" key="1">
    <citation type="submission" date="2022-04" db="EMBL/GenBank/DDBJ databases">
        <title>Genome of the entomopathogenic fungus Entomophthora muscae.</title>
        <authorList>
            <person name="Elya C."/>
            <person name="Lovett B.R."/>
            <person name="Lee E."/>
            <person name="Macias A.M."/>
            <person name="Hajek A.E."/>
            <person name="De Bivort B.L."/>
            <person name="Kasson M.T."/>
            <person name="De Fine Licht H.H."/>
            <person name="Stajich J.E."/>
        </authorList>
    </citation>
    <scope>NUCLEOTIDE SEQUENCE</scope>
    <source>
        <strain evidence="1">Berkeley</strain>
    </source>
</reference>
<accession>A0ACC2SVL4</accession>
<dbReference type="Proteomes" id="UP001165960">
    <property type="component" value="Unassembled WGS sequence"/>
</dbReference>
<keyword evidence="1" id="KW-0808">Transferase</keyword>
<protein>
    <submittedName>
        <fullName evidence="1">Branched-chain-amino-acid transaminase bat2</fullName>
        <ecNumber evidence="1">2.6.1.42</ecNumber>
    </submittedName>
</protein>
<comment type="caution">
    <text evidence="1">The sequence shown here is derived from an EMBL/GenBank/DDBJ whole genome shotgun (WGS) entry which is preliminary data.</text>
</comment>
<dbReference type="EMBL" id="QTSX02004291">
    <property type="protein sequence ID" value="KAJ9066427.1"/>
    <property type="molecule type" value="Genomic_DNA"/>
</dbReference>
<proteinExistence type="predicted"/>
<keyword evidence="1" id="KW-0032">Aminotransferase</keyword>
<sequence length="141" mass="15803">MSLLSSFTQLSRPGLSNLVLKRGLASSASVKPLLAERLKIIKSKDLKTLTPNKDLLFGRTFTDHMLVIDHTISEGWTDPQILPYGKLSLDPSATVFHYAFECFEGMKAYRGKDGKLRLFRPDLNMARLSNSSTRLAMPVFI</sequence>
<organism evidence="1 2">
    <name type="scientific">Entomophthora muscae</name>
    <dbReference type="NCBI Taxonomy" id="34485"/>
    <lineage>
        <taxon>Eukaryota</taxon>
        <taxon>Fungi</taxon>
        <taxon>Fungi incertae sedis</taxon>
        <taxon>Zoopagomycota</taxon>
        <taxon>Entomophthoromycotina</taxon>
        <taxon>Entomophthoromycetes</taxon>
        <taxon>Entomophthorales</taxon>
        <taxon>Entomophthoraceae</taxon>
        <taxon>Entomophthora</taxon>
    </lineage>
</organism>
<keyword evidence="2" id="KW-1185">Reference proteome</keyword>
<evidence type="ECO:0000313" key="2">
    <source>
        <dbReference type="Proteomes" id="UP001165960"/>
    </source>
</evidence>